<dbReference type="GeneID" id="302710139"/>
<dbReference type="InterPro" id="IPR025885">
    <property type="entry name" value="PapC_N"/>
</dbReference>
<accession>A0ABX9PY94</accession>
<sequence>MDNNNIKNRQDKDNTRRKGDKRKSGALNSKAAARSFLLKPLSFFILLSLPGLAFSAETFNAEMLKAVGDGGDMKNVNLDYFAEKGGQMPGTYQVDIYLNNQQVDSRNVEFVSLPDAPGKLYGAVTPAEMAEYGVKLDAFPDLKAVAPDAQLTKPLSAYVPQATENLDINRKRYDITVPQIGVNMRPRNSVDLKRWDNGIAAFMLNYSYSGSTTQRDDSGQSKSNFVNLRSGANLGAWRLRNYSTYSDQYTEGTHGGDDTNTRDFESINTYVQRDVRFLQGGQLTLGEYSTPADVFDSIQFTGAQLASDDQMLPDSMSQFAPTVRGMAVVLLIGGVNNAMALGVCSYLSRQPLITVNMNVTSQQDWPNGFVIGGVAYSTAYKVAENCSGEYQMTKTMNTAVYPSSTSTIFKSGVEGVGIRLTIGGTPVSTGANQTSGNGDGSSPINLQNVDVELIKTGDIVPGSVTPGELATVEMKDSAGTRQVLTINIGSVNIKQASCEITGSSAIPVPMGDVMKEDFQGKNSTLKPQNINIPLQCSAQTRVNINFDAKSSQGNGIIDLTAGGAEGVGIQLKLNSTPVIFNKTLFVAQATEQGAFNIPLTAAYIQTADDIAPGSANAVANFTVTYE</sequence>
<evidence type="ECO:0000256" key="8">
    <source>
        <dbReference type="ARBA" id="ARBA00023237"/>
    </source>
</evidence>
<evidence type="ECO:0000256" key="6">
    <source>
        <dbReference type="ARBA" id="ARBA00022729"/>
    </source>
</evidence>
<keyword evidence="7" id="KW-0472">Membrane</keyword>
<dbReference type="InterPro" id="IPR000259">
    <property type="entry name" value="Adhesion_dom_fimbrial"/>
</dbReference>
<dbReference type="SUPFAM" id="SSF141729">
    <property type="entry name" value="FimD N-terminal domain-like"/>
    <property type="match status" value="1"/>
</dbReference>
<evidence type="ECO:0000256" key="9">
    <source>
        <dbReference type="SAM" id="MobiDB-lite"/>
    </source>
</evidence>
<keyword evidence="4" id="KW-1029">Fimbrium biogenesis</keyword>
<evidence type="ECO:0000256" key="3">
    <source>
        <dbReference type="ARBA" id="ARBA00022448"/>
    </source>
</evidence>
<comment type="similarity">
    <text evidence="2">Belongs to the fimbrial export usher family.</text>
</comment>
<dbReference type="InterPro" id="IPR008966">
    <property type="entry name" value="Adhesion_dom_sf"/>
</dbReference>
<dbReference type="RefSeq" id="WP_120349680.1">
    <property type="nucleotide sequence ID" value="NZ_NSDJ01000001.1"/>
</dbReference>
<dbReference type="EMBL" id="NSDJ01000001">
    <property type="protein sequence ID" value="RKF69618.1"/>
    <property type="molecule type" value="Genomic_DNA"/>
</dbReference>
<dbReference type="Pfam" id="PF00577">
    <property type="entry name" value="Usher"/>
    <property type="match status" value="1"/>
</dbReference>
<dbReference type="InterPro" id="IPR036937">
    <property type="entry name" value="Adhesion_dom_fimbrial_sf"/>
</dbReference>
<dbReference type="SUPFAM" id="SSF49401">
    <property type="entry name" value="Bacterial adhesins"/>
    <property type="match status" value="1"/>
</dbReference>
<evidence type="ECO:0000256" key="5">
    <source>
        <dbReference type="ARBA" id="ARBA00022692"/>
    </source>
</evidence>
<dbReference type="Gene3D" id="2.60.40.1090">
    <property type="entry name" value="Fimbrial-type adhesion domain"/>
    <property type="match status" value="1"/>
</dbReference>
<evidence type="ECO:0000256" key="1">
    <source>
        <dbReference type="ARBA" id="ARBA00004571"/>
    </source>
</evidence>
<feature type="domain" description="PapC N-terminal" evidence="11">
    <location>
        <begin position="58"/>
        <end position="209"/>
    </location>
</feature>
<evidence type="ECO:0000259" key="11">
    <source>
        <dbReference type="Pfam" id="PF13954"/>
    </source>
</evidence>
<keyword evidence="13" id="KW-1185">Reference proteome</keyword>
<protein>
    <submittedName>
        <fullName evidence="12">Uncharacterized protein</fullName>
    </submittedName>
</protein>
<keyword evidence="8" id="KW-0998">Cell outer membrane</keyword>
<dbReference type="PANTHER" id="PTHR30451:SF21">
    <property type="entry name" value="FIMBRIAL USHER DOMAIN-CONTAINING PROTEIN YDET-RELATED"/>
    <property type="match status" value="1"/>
</dbReference>
<feature type="region of interest" description="Disordered" evidence="9">
    <location>
        <begin position="1"/>
        <end position="26"/>
    </location>
</feature>
<dbReference type="InterPro" id="IPR037224">
    <property type="entry name" value="PapC_N_sf"/>
</dbReference>
<keyword evidence="6" id="KW-0732">Signal</keyword>
<dbReference type="Gene3D" id="2.60.40.3310">
    <property type="match status" value="1"/>
</dbReference>
<evidence type="ECO:0000256" key="4">
    <source>
        <dbReference type="ARBA" id="ARBA00022558"/>
    </source>
</evidence>
<evidence type="ECO:0000256" key="7">
    <source>
        <dbReference type="ARBA" id="ARBA00023136"/>
    </source>
</evidence>
<reference evidence="12 13" key="1">
    <citation type="submission" date="2017-08" db="EMBL/GenBank/DDBJ databases">
        <title>Comparative genomics of bacteria isolated from necrotic lesions of AOD affected trees.</title>
        <authorList>
            <person name="Doonan J."/>
            <person name="Denman S."/>
            <person name="Mcdonald J.E."/>
        </authorList>
    </citation>
    <scope>NUCLEOTIDE SEQUENCE [LARGE SCALE GENOMIC DNA]</scope>
    <source>
        <strain evidence="12 13">CIP 105588</strain>
    </source>
</reference>
<organism evidence="12 13">
    <name type="scientific">Rahnella variigena</name>
    <dbReference type="NCBI Taxonomy" id="574964"/>
    <lineage>
        <taxon>Bacteria</taxon>
        <taxon>Pseudomonadati</taxon>
        <taxon>Pseudomonadota</taxon>
        <taxon>Gammaproteobacteria</taxon>
        <taxon>Enterobacterales</taxon>
        <taxon>Yersiniaceae</taxon>
        <taxon>Rahnella</taxon>
    </lineage>
</organism>
<gene>
    <name evidence="12" type="ORF">CKQ54_15130</name>
</gene>
<comment type="subcellular location">
    <subcellularLocation>
        <location evidence="1">Cell outer membrane</location>
        <topology evidence="1">Multi-pass membrane protein</topology>
    </subcellularLocation>
</comment>
<evidence type="ECO:0000313" key="13">
    <source>
        <dbReference type="Proteomes" id="UP000284853"/>
    </source>
</evidence>
<dbReference type="InterPro" id="IPR000015">
    <property type="entry name" value="Fimb_usher"/>
</dbReference>
<keyword evidence="3" id="KW-0813">Transport</keyword>
<evidence type="ECO:0000256" key="2">
    <source>
        <dbReference type="ARBA" id="ARBA00008064"/>
    </source>
</evidence>
<dbReference type="PANTHER" id="PTHR30451">
    <property type="entry name" value="OUTER MEMBRANE USHER PROTEIN"/>
    <property type="match status" value="1"/>
</dbReference>
<feature type="compositionally biased region" description="Basic and acidic residues" evidence="9">
    <location>
        <begin position="8"/>
        <end position="17"/>
    </location>
</feature>
<proteinExistence type="inferred from homology"/>
<comment type="caution">
    <text evidence="12">The sequence shown here is derived from an EMBL/GenBank/DDBJ whole genome shotgun (WGS) entry which is preliminary data.</text>
</comment>
<keyword evidence="5" id="KW-0812">Transmembrane</keyword>
<name>A0ABX9PY94_9GAMM</name>
<dbReference type="Pfam" id="PF00419">
    <property type="entry name" value="Fimbrial"/>
    <property type="match status" value="1"/>
</dbReference>
<evidence type="ECO:0000313" key="12">
    <source>
        <dbReference type="EMBL" id="RKF69618.1"/>
    </source>
</evidence>
<dbReference type="Gene3D" id="3.10.20.410">
    <property type="match status" value="1"/>
</dbReference>
<dbReference type="Pfam" id="PF13954">
    <property type="entry name" value="PapC_N"/>
    <property type="match status" value="1"/>
</dbReference>
<dbReference type="Proteomes" id="UP000284853">
    <property type="component" value="Unassembled WGS sequence"/>
</dbReference>
<evidence type="ECO:0000259" key="10">
    <source>
        <dbReference type="Pfam" id="PF00419"/>
    </source>
</evidence>
<feature type="domain" description="Fimbrial-type adhesion" evidence="10">
    <location>
        <begin position="492"/>
        <end position="625"/>
    </location>
</feature>